<keyword evidence="3" id="KW-1185">Reference proteome</keyword>
<organism evidence="2 3">
    <name type="scientific">Secundilactobacillus odoratitofui DSM 19909 = JCM 15043</name>
    <dbReference type="NCBI Taxonomy" id="1423776"/>
    <lineage>
        <taxon>Bacteria</taxon>
        <taxon>Bacillati</taxon>
        <taxon>Bacillota</taxon>
        <taxon>Bacilli</taxon>
        <taxon>Lactobacillales</taxon>
        <taxon>Lactobacillaceae</taxon>
        <taxon>Secundilactobacillus</taxon>
    </lineage>
</organism>
<keyword evidence="2" id="KW-0121">Carboxypeptidase</keyword>
<keyword evidence="1" id="KW-0732">Signal</keyword>
<evidence type="ECO:0000256" key="1">
    <source>
        <dbReference type="SAM" id="SignalP"/>
    </source>
</evidence>
<dbReference type="PATRIC" id="fig|1423776.4.peg.373"/>
<accession>A0A0R1LSG8</accession>
<dbReference type="Proteomes" id="UP000051160">
    <property type="component" value="Unassembled WGS sequence"/>
</dbReference>
<feature type="signal peptide" evidence="1">
    <location>
        <begin position="1"/>
        <end position="27"/>
    </location>
</feature>
<evidence type="ECO:0000313" key="3">
    <source>
        <dbReference type="Proteomes" id="UP000051160"/>
    </source>
</evidence>
<keyword evidence="2" id="KW-0378">Hydrolase</keyword>
<keyword evidence="2" id="KW-0645">Protease</keyword>
<sequence length="388" mass="43342">MKKAIITGIALGTFALSTGLMTQSANASTAYRTLTTKSYASTTPAYHAKNAAKSVYLWNSTITKKLHNLKNYPKTTWYVQKSVKLTNGKKTGIFYYVQNKHNSANGYVWRGYLSKGKFTSTVTSSTTTNAVPRNYSFDANATDAGPVPYMVKPGVKSGYIWNYSHTKKLYNIKNLASSNWYVNYASTKKYGQKTAVYYRVISNSGHVKGLIWSGYLTRLMAKAPSEFTTQSNFETYMKTARSQRFARQVMKLFPNAKLSLDLSQITQNVDSNNPLKTKKYTDVINIGDLKPADKTSELTSISAKTGVNMAGKTITPRVKYIESVLNDNGLTQKKRPTMSDYYLGIYIPDDAQVMSDFPKGFTFSSPYPMAKEDHGMTSTVQIFIAKLK</sequence>
<protein>
    <submittedName>
        <fullName evidence="2">D-alanyl-D-alanine carboxypeptidase</fullName>
    </submittedName>
</protein>
<evidence type="ECO:0000313" key="2">
    <source>
        <dbReference type="EMBL" id="KRK98637.1"/>
    </source>
</evidence>
<dbReference type="STRING" id="1423776.FD04_GL000371"/>
<gene>
    <name evidence="2" type="ORF">FD04_GL000371</name>
</gene>
<dbReference type="EMBL" id="AZEE01000027">
    <property type="protein sequence ID" value="KRK98637.1"/>
    <property type="molecule type" value="Genomic_DNA"/>
</dbReference>
<dbReference type="AlphaFoldDB" id="A0A0R1LSG8"/>
<dbReference type="GO" id="GO:0004180">
    <property type="term" value="F:carboxypeptidase activity"/>
    <property type="evidence" value="ECO:0007669"/>
    <property type="project" value="UniProtKB-KW"/>
</dbReference>
<name>A0A0R1LSG8_9LACO</name>
<dbReference type="RefSeq" id="WP_056947063.1">
    <property type="nucleotide sequence ID" value="NZ_AZEE01000027.1"/>
</dbReference>
<dbReference type="OrthoDB" id="2284445at2"/>
<reference evidence="2 3" key="1">
    <citation type="journal article" date="2015" name="Genome Announc.">
        <title>Expanding the biotechnology potential of lactobacilli through comparative genomics of 213 strains and associated genera.</title>
        <authorList>
            <person name="Sun Z."/>
            <person name="Harris H.M."/>
            <person name="McCann A."/>
            <person name="Guo C."/>
            <person name="Argimon S."/>
            <person name="Zhang W."/>
            <person name="Yang X."/>
            <person name="Jeffery I.B."/>
            <person name="Cooney J.C."/>
            <person name="Kagawa T.F."/>
            <person name="Liu W."/>
            <person name="Song Y."/>
            <person name="Salvetti E."/>
            <person name="Wrobel A."/>
            <person name="Rasinkangas P."/>
            <person name="Parkhill J."/>
            <person name="Rea M.C."/>
            <person name="O'Sullivan O."/>
            <person name="Ritari J."/>
            <person name="Douillard F.P."/>
            <person name="Paul Ross R."/>
            <person name="Yang R."/>
            <person name="Briner A.E."/>
            <person name="Felis G.E."/>
            <person name="de Vos W.M."/>
            <person name="Barrangou R."/>
            <person name="Klaenhammer T.R."/>
            <person name="Caufield P.W."/>
            <person name="Cui Y."/>
            <person name="Zhang H."/>
            <person name="O'Toole P.W."/>
        </authorList>
    </citation>
    <scope>NUCLEOTIDE SEQUENCE [LARGE SCALE GENOMIC DNA]</scope>
    <source>
        <strain evidence="2 3">DSM 19909</strain>
    </source>
</reference>
<feature type="chain" id="PRO_5006407551" evidence="1">
    <location>
        <begin position="28"/>
        <end position="388"/>
    </location>
</feature>
<proteinExistence type="predicted"/>
<comment type="caution">
    <text evidence="2">The sequence shown here is derived from an EMBL/GenBank/DDBJ whole genome shotgun (WGS) entry which is preliminary data.</text>
</comment>